<evidence type="ECO:0000256" key="4">
    <source>
        <dbReference type="ARBA" id="ARBA00023088"/>
    </source>
</evidence>
<feature type="transmembrane region" description="Helical" evidence="6">
    <location>
        <begin position="1094"/>
        <end position="1112"/>
    </location>
</feature>
<feature type="compositionally biased region" description="Polar residues" evidence="5">
    <location>
        <begin position="154"/>
        <end position="168"/>
    </location>
</feature>
<evidence type="ECO:0000256" key="1">
    <source>
        <dbReference type="ARBA" id="ARBA00022512"/>
    </source>
</evidence>
<dbReference type="InterPro" id="IPR019931">
    <property type="entry name" value="LPXTG_anchor"/>
</dbReference>
<accession>A0A921JY13</accession>
<feature type="compositionally biased region" description="Polar residues" evidence="5">
    <location>
        <begin position="78"/>
        <end position="90"/>
    </location>
</feature>
<feature type="region of interest" description="Disordered" evidence="5">
    <location>
        <begin position="978"/>
        <end position="1037"/>
    </location>
</feature>
<dbReference type="Gene3D" id="3.10.20.470">
    <property type="match status" value="1"/>
</dbReference>
<sequence length="1117" mass="117964">MRNIERKTHYKMYKSHRGWLVAGITVTSMAVGIIASPQAMPTAQAADNTPVTEKAGDGAAENQSQQVVLQSSKSDSDTPGNDESAGTNNPEALPTPGNDSGEKSGDAGAGGVSSGNLGNDANEGSNEEPGTPQASAAKGDVAADEQDSGGTGSGDNAPSAQNDGTTDGPTGDQLEKSAPTDRTATMPPVSTGITVQNPDNLTNKVTGQPAFNVSKTQRLQYTYDHTDDEGVSTDLRAYDDYSTKYQAQGARTWLGETYATNIAQDAKGMDMNSPLHYADETHPLYIDEWMPDSGLQYFIWQSNFSKKYATFTDFRNNFTKAELATVTSILSSQTLQSVNGAQLKYTDYFMALMSMTTLEGLQNATNLQRLTLSPDEIVSSNAFGNVMQSGNLWDIRALGALTNLQSVNITLFSVNDISALGNKDKLTEVDMPYNQISDISPLATDKSLNVQTGTNLANQHILLAPITVNTKLAKGQSTLDDGVLTYTTPSFIVKDLTANNLPVKAFDNAEEILYPHLFPSSADAGNVNSNTLSWYNLLAGTSEGYGSLSTTWADTNSNFGGYIIQPYDLAENVSDLNVNIQLLQADGQQLSLGPATLISGEVGSNVNVQQNATVMTLLDQQLSKGYTFSGLILDGTGLYSDYLAGNGKANAQSSWVATLGDDSQNWTILFYKDVMPWTVSVGYGVKDDAGNYAPITNTDGTPVTANYKGTSTDKLALTDYEKDFDDYVYVGAETSAAGKTWSDISQTADIPYVSDTQAVRMVYAQAKKATVTVTDATTGQTIQVLDATTNPELKGATGTTSAFDSSAIITPELAKGYQLVSDTTKNADGSSAIVFTKDGSGAYTITLAHGFQTAVKTVQEQISYQNQQQKQVVAPVAQTMAFATVTDQVTQDVTTYSNATSAETPELDVTGKPTDANWIIYQGGDALALASVKNPTVTGMHVVATTDPANDLTQTTAQPVTPDSADLAIVVTYAADNTTGGGGDGGNNGGGDVTPPTTTPETPEVPDTDGDSAQIDDQENGQKPSGEVPDDVTTDSQKTIAKPGAMVTVSGQAAKVQPVAASKTTVHHPVTLDKSATKTERQTLPQTNERQGNMLAIVGLALLGAVAGVFGWKKRED</sequence>
<reference evidence="8" key="2">
    <citation type="submission" date="2021-09" db="EMBL/GenBank/DDBJ databases">
        <authorList>
            <person name="Gilroy R."/>
        </authorList>
    </citation>
    <scope>NUCLEOTIDE SEQUENCE</scope>
    <source>
        <strain evidence="8">CHK173-2145</strain>
    </source>
</reference>
<feature type="region of interest" description="Disordered" evidence="5">
    <location>
        <begin position="44"/>
        <end position="207"/>
    </location>
</feature>
<dbReference type="InterPro" id="IPR001611">
    <property type="entry name" value="Leu-rich_rpt"/>
</dbReference>
<evidence type="ECO:0000259" key="7">
    <source>
        <dbReference type="PROSITE" id="PS50847"/>
    </source>
</evidence>
<comment type="caution">
    <text evidence="8">The sequence shown here is derived from an EMBL/GenBank/DDBJ whole genome shotgun (WGS) entry which is preliminary data.</text>
</comment>
<dbReference type="NCBIfam" id="TIGR01167">
    <property type="entry name" value="LPXTG_anchor"/>
    <property type="match status" value="1"/>
</dbReference>
<keyword evidence="3" id="KW-0732">Signal</keyword>
<dbReference type="InterPro" id="IPR022263">
    <property type="entry name" value="KxYKxGKxW"/>
</dbReference>
<feature type="compositionally biased region" description="Low complexity" evidence="5">
    <location>
        <begin position="993"/>
        <end position="1002"/>
    </location>
</feature>
<feature type="compositionally biased region" description="Polar residues" evidence="5">
    <location>
        <begin position="191"/>
        <end position="207"/>
    </location>
</feature>
<dbReference type="AlphaFoldDB" id="A0A921JY13"/>
<name>A0A921JY13_9LACO</name>
<feature type="compositionally biased region" description="Gly residues" evidence="5">
    <location>
        <begin position="979"/>
        <end position="992"/>
    </location>
</feature>
<dbReference type="Pfam" id="PF17965">
    <property type="entry name" value="MucBP_2"/>
    <property type="match status" value="1"/>
</dbReference>
<dbReference type="PROSITE" id="PS51450">
    <property type="entry name" value="LRR"/>
    <property type="match status" value="1"/>
</dbReference>
<dbReference type="InterPro" id="IPR032675">
    <property type="entry name" value="LRR_dom_sf"/>
</dbReference>
<organism evidence="8 9">
    <name type="scientific">Levilactobacillus hammesii</name>
    <dbReference type="NCBI Taxonomy" id="267633"/>
    <lineage>
        <taxon>Bacteria</taxon>
        <taxon>Bacillati</taxon>
        <taxon>Bacillota</taxon>
        <taxon>Bacilli</taxon>
        <taxon>Lactobacillales</taxon>
        <taxon>Lactobacillaceae</taxon>
        <taxon>Levilactobacillus</taxon>
    </lineage>
</organism>
<evidence type="ECO:0000256" key="2">
    <source>
        <dbReference type="ARBA" id="ARBA00022525"/>
    </source>
</evidence>
<dbReference type="InterPro" id="IPR041558">
    <property type="entry name" value="MucBP_2"/>
</dbReference>
<keyword evidence="6" id="KW-0472">Membrane</keyword>
<evidence type="ECO:0000256" key="3">
    <source>
        <dbReference type="ARBA" id="ARBA00022729"/>
    </source>
</evidence>
<evidence type="ECO:0000256" key="5">
    <source>
        <dbReference type="SAM" id="MobiDB-lite"/>
    </source>
</evidence>
<evidence type="ECO:0000313" key="8">
    <source>
        <dbReference type="EMBL" id="HJE87432.1"/>
    </source>
</evidence>
<keyword evidence="1" id="KW-0134">Cell wall</keyword>
<protein>
    <submittedName>
        <fullName evidence="8">LPXTG cell wall anchor domain-containing protein</fullName>
    </submittedName>
</protein>
<feature type="compositionally biased region" description="Low complexity" evidence="5">
    <location>
        <begin position="63"/>
        <end position="73"/>
    </location>
</feature>
<proteinExistence type="predicted"/>
<keyword evidence="4" id="KW-0572">Peptidoglycan-anchor</keyword>
<dbReference type="Pfam" id="PF19258">
    <property type="entry name" value="KxYKxGKxW_sig"/>
    <property type="match status" value="1"/>
</dbReference>
<reference evidence="8" key="1">
    <citation type="journal article" date="2021" name="PeerJ">
        <title>Extensive microbial diversity within the chicken gut microbiome revealed by metagenomics and culture.</title>
        <authorList>
            <person name="Gilroy R."/>
            <person name="Ravi A."/>
            <person name="Getino M."/>
            <person name="Pursley I."/>
            <person name="Horton D.L."/>
            <person name="Alikhan N.F."/>
            <person name="Baker D."/>
            <person name="Gharbi K."/>
            <person name="Hall N."/>
            <person name="Watson M."/>
            <person name="Adriaenssens E.M."/>
            <person name="Foster-Nyarko E."/>
            <person name="Jarju S."/>
            <person name="Secka A."/>
            <person name="Antonio M."/>
            <person name="Oren A."/>
            <person name="Chaudhuri R.R."/>
            <person name="La Ragione R."/>
            <person name="Hildebrand F."/>
            <person name="Pallen M.J."/>
        </authorList>
    </citation>
    <scope>NUCLEOTIDE SEQUENCE</scope>
    <source>
        <strain evidence="8">CHK173-2145</strain>
    </source>
</reference>
<dbReference type="PROSITE" id="PS50847">
    <property type="entry name" value="GRAM_POS_ANCHORING"/>
    <property type="match status" value="1"/>
</dbReference>
<gene>
    <name evidence="8" type="ORF">K8U88_07570</name>
</gene>
<evidence type="ECO:0000256" key="6">
    <source>
        <dbReference type="SAM" id="Phobius"/>
    </source>
</evidence>
<feature type="domain" description="Gram-positive cocci surface proteins LPxTG" evidence="7">
    <location>
        <begin position="1084"/>
        <end position="1117"/>
    </location>
</feature>
<feature type="compositionally biased region" description="Acidic residues" evidence="5">
    <location>
        <begin position="1004"/>
        <end position="1019"/>
    </location>
</feature>
<keyword evidence="6" id="KW-0812">Transmembrane</keyword>
<dbReference type="EMBL" id="DYXN01000114">
    <property type="protein sequence ID" value="HJE87432.1"/>
    <property type="molecule type" value="Genomic_DNA"/>
</dbReference>
<dbReference type="SUPFAM" id="SSF52058">
    <property type="entry name" value="L domain-like"/>
    <property type="match status" value="1"/>
</dbReference>
<dbReference type="Proteomes" id="UP000721920">
    <property type="component" value="Unassembled WGS sequence"/>
</dbReference>
<dbReference type="Gene3D" id="2.60.40.4300">
    <property type="match status" value="1"/>
</dbReference>
<dbReference type="NCBIfam" id="TIGR03715">
    <property type="entry name" value="KxYKxGKxW"/>
    <property type="match status" value="1"/>
</dbReference>
<dbReference type="Gene3D" id="3.80.10.10">
    <property type="entry name" value="Ribonuclease Inhibitor"/>
    <property type="match status" value="1"/>
</dbReference>
<keyword evidence="2" id="KW-0964">Secreted</keyword>
<evidence type="ECO:0000313" key="9">
    <source>
        <dbReference type="Proteomes" id="UP000721920"/>
    </source>
</evidence>
<keyword evidence="6" id="KW-1133">Transmembrane helix</keyword>